<name>A0A7X5TNZ8_9GAMM</name>
<dbReference type="EMBL" id="JAAQTL010000001">
    <property type="protein sequence ID" value="NID14971.1"/>
    <property type="molecule type" value="Genomic_DNA"/>
</dbReference>
<accession>A0A7X5TNZ8</accession>
<evidence type="ECO:0000313" key="2">
    <source>
        <dbReference type="Proteomes" id="UP000518878"/>
    </source>
</evidence>
<dbReference type="AlphaFoldDB" id="A0A7X5TNZ8"/>
<dbReference type="RefSeq" id="WP_166698751.1">
    <property type="nucleotide sequence ID" value="NZ_JAAQTL010000001.1"/>
</dbReference>
<evidence type="ECO:0000313" key="1">
    <source>
        <dbReference type="EMBL" id="NID14971.1"/>
    </source>
</evidence>
<sequence length="99" mass="10464">MAIADERLMSNLREMTDCLPCVKALKPLRVFDKTTGRETIAIGAAASQACIPELISSGADGFQRLDYELLTVRLIGAVKTLADQVEALQAQVQGGGGTA</sequence>
<evidence type="ECO:0008006" key="3">
    <source>
        <dbReference type="Google" id="ProtNLM"/>
    </source>
</evidence>
<proteinExistence type="predicted"/>
<gene>
    <name evidence="1" type="ORF">HBF32_05750</name>
</gene>
<organism evidence="1 2">
    <name type="scientific">Luteibacter yeojuensis</name>
    <dbReference type="NCBI Taxonomy" id="345309"/>
    <lineage>
        <taxon>Bacteria</taxon>
        <taxon>Pseudomonadati</taxon>
        <taxon>Pseudomonadota</taxon>
        <taxon>Gammaproteobacteria</taxon>
        <taxon>Lysobacterales</taxon>
        <taxon>Rhodanobacteraceae</taxon>
        <taxon>Luteibacter</taxon>
    </lineage>
</organism>
<reference evidence="1 2" key="1">
    <citation type="journal article" date="2006" name="Int. J. Syst. Evol. Microbiol.">
        <title>Dyella yeojuensis sp. nov., isolated from greenhouse soil in Korea.</title>
        <authorList>
            <person name="Kim B.Y."/>
            <person name="Weon H.Y."/>
            <person name="Lee K.H."/>
            <person name="Seok S.J."/>
            <person name="Kwon S.W."/>
            <person name="Go S.J."/>
            <person name="Stackebrandt E."/>
        </authorList>
    </citation>
    <scope>NUCLEOTIDE SEQUENCE [LARGE SCALE GENOMIC DNA]</scope>
    <source>
        <strain evidence="1 2">DSM 17673</strain>
    </source>
</reference>
<keyword evidence="2" id="KW-1185">Reference proteome</keyword>
<protein>
    <recommendedName>
        <fullName evidence="3">Peptidase S74 domain-containing protein</fullName>
    </recommendedName>
</protein>
<dbReference type="Proteomes" id="UP000518878">
    <property type="component" value="Unassembled WGS sequence"/>
</dbReference>
<comment type="caution">
    <text evidence="1">The sequence shown here is derived from an EMBL/GenBank/DDBJ whole genome shotgun (WGS) entry which is preliminary data.</text>
</comment>